<sequence length="244" mass="26938">MRLYRLAFLFILTPLFAFSQSNFHGDVSGSVYFPVPFEVVPDINAESYGADFGWPEIDVNLYYDMIQSDQKGRSFLSLYAGGNYRNMFGLEEDSDSRDFEGAMTSRQFRVGLKIFDLVRASYIRAGISGTGTGEGLFQNYTYGGPVVWTDGFEIGLQAEQDGDAVGLFYQSSFAPPAGDNVTAVEWSTLEGRVRSSVLSGRGANGFVQLTVGYDLFSYDDRDQSNNLPMDFKSLRIGLGIGVGF</sequence>
<comment type="caution">
    <text evidence="2">The sequence shown here is derived from an EMBL/GenBank/DDBJ whole genome shotgun (WGS) entry which is preliminary data.</text>
</comment>
<feature type="chain" id="PRO_5027062476" description="Outer membrane beta-barrel protein" evidence="1">
    <location>
        <begin position="20"/>
        <end position="244"/>
    </location>
</feature>
<proteinExistence type="predicted"/>
<evidence type="ECO:0000313" key="2">
    <source>
        <dbReference type="EMBL" id="KAB2817569.1"/>
    </source>
</evidence>
<evidence type="ECO:0008006" key="4">
    <source>
        <dbReference type="Google" id="ProtNLM"/>
    </source>
</evidence>
<evidence type="ECO:0000256" key="1">
    <source>
        <dbReference type="SAM" id="SignalP"/>
    </source>
</evidence>
<dbReference type="EMBL" id="WBVQ01000001">
    <property type="protein sequence ID" value="KAB2817569.1"/>
    <property type="molecule type" value="Genomic_DNA"/>
</dbReference>
<keyword evidence="1" id="KW-0732">Signal</keyword>
<feature type="signal peptide" evidence="1">
    <location>
        <begin position="1"/>
        <end position="19"/>
    </location>
</feature>
<dbReference type="OrthoDB" id="9825623at2"/>
<keyword evidence="3" id="KW-1185">Reference proteome</keyword>
<dbReference type="AlphaFoldDB" id="A0A6L3ZIZ3"/>
<accession>A0A6L3ZIZ3</accession>
<dbReference type="Proteomes" id="UP000484164">
    <property type="component" value="Unassembled WGS sequence"/>
</dbReference>
<dbReference type="RefSeq" id="WP_151692209.1">
    <property type="nucleotide sequence ID" value="NZ_BMGX01000002.1"/>
</dbReference>
<organism evidence="2 3">
    <name type="scientific">Phaeocystidibacter marisrubri</name>
    <dbReference type="NCBI Taxonomy" id="1577780"/>
    <lineage>
        <taxon>Bacteria</taxon>
        <taxon>Pseudomonadati</taxon>
        <taxon>Bacteroidota</taxon>
        <taxon>Flavobacteriia</taxon>
        <taxon>Flavobacteriales</taxon>
        <taxon>Phaeocystidibacteraceae</taxon>
        <taxon>Phaeocystidibacter</taxon>
    </lineage>
</organism>
<reference evidence="2 3" key="1">
    <citation type="submission" date="2019-10" db="EMBL/GenBank/DDBJ databases">
        <title>Genome sequence of Phaeocystidibacter marisrubri JCM30614 (type strain).</title>
        <authorList>
            <person name="Bowman J.P."/>
        </authorList>
    </citation>
    <scope>NUCLEOTIDE SEQUENCE [LARGE SCALE GENOMIC DNA]</scope>
    <source>
        <strain evidence="2 3">JCM 30614</strain>
    </source>
</reference>
<protein>
    <recommendedName>
        <fullName evidence="4">Outer membrane beta-barrel protein</fullName>
    </recommendedName>
</protein>
<evidence type="ECO:0000313" key="3">
    <source>
        <dbReference type="Proteomes" id="UP000484164"/>
    </source>
</evidence>
<name>A0A6L3ZIZ3_9FLAO</name>
<gene>
    <name evidence="2" type="ORF">F8C82_03985</name>
</gene>